<proteinExistence type="predicted"/>
<protein>
    <submittedName>
        <fullName evidence="1">Uncharacterized protein</fullName>
    </submittedName>
</protein>
<reference evidence="1" key="1">
    <citation type="submission" date="2021-11" db="EMBL/GenBank/DDBJ databases">
        <title>Fusarium solani-melongenae Genome sequencing and assembly.</title>
        <authorList>
            <person name="Xie S."/>
            <person name="Huang L."/>
            <person name="Zhang X."/>
        </authorList>
    </citation>
    <scope>NUCLEOTIDE SEQUENCE</scope>
    <source>
        <strain evidence="1">CRI 24-3</strain>
    </source>
</reference>
<organism evidence="1 2">
    <name type="scientific">Fusarium solani subsp. cucurbitae</name>
    <name type="common">Neocosmosporum cucurbitae</name>
    <dbReference type="NCBI Taxonomy" id="2747967"/>
    <lineage>
        <taxon>Eukaryota</taxon>
        <taxon>Fungi</taxon>
        <taxon>Dikarya</taxon>
        <taxon>Ascomycota</taxon>
        <taxon>Pezizomycotina</taxon>
        <taxon>Sordariomycetes</taxon>
        <taxon>Hypocreomycetidae</taxon>
        <taxon>Hypocreales</taxon>
        <taxon>Nectriaceae</taxon>
        <taxon>Fusarium</taxon>
        <taxon>Fusarium solani species complex</taxon>
    </lineage>
</organism>
<name>A0ACD3YKG2_FUSSC</name>
<keyword evidence="2" id="KW-1185">Reference proteome</keyword>
<gene>
    <name evidence="1" type="ORF">LCI18_000331</name>
</gene>
<accession>A0ACD3YKG2</accession>
<evidence type="ECO:0000313" key="1">
    <source>
        <dbReference type="EMBL" id="UPK89396.1"/>
    </source>
</evidence>
<sequence length="155" mass="16314">MKVSFALSALLTSSLVSAASYNLVIAESEYKHLEGRNIVAKDGGFSVTNTGTPANFKDGRGSLKANGQKVFVDAKGCVGYGKAPKGALTSGWNKDDKELHWTKGAIFACPNFSFNIGTPTSYGLFANHEGTVTGQADDCFSIHLAVKAKSKSKSS</sequence>
<evidence type="ECO:0000313" key="2">
    <source>
        <dbReference type="Proteomes" id="UP000830768"/>
    </source>
</evidence>
<dbReference type="EMBL" id="CP090030">
    <property type="protein sequence ID" value="UPK89396.1"/>
    <property type="molecule type" value="Genomic_DNA"/>
</dbReference>
<dbReference type="Proteomes" id="UP000830768">
    <property type="component" value="Chromosome 1"/>
</dbReference>